<sequence length="231" mass="25321">MSTGSKTGSSRARARCEDRRVRLYLSSMWLGARPELFTAMVGGSRRGWLVMSALDMTDEENRSTEARRQVADLAAVGLQAQELDLRRLTPDTVEEAFGEPDFVWVRGGNVFVLRMALARSGLDRLVVEGLGADRFTYAGFSAGACVLAPSLRGLEHCDPVEEATDLYGEVRFDGLGLLDRPVVPHLRSPDHPETELLAEVAARYEAERQPYWGLSDGEVLVVEGGAAPVVR</sequence>
<dbReference type="Proteomes" id="UP000435304">
    <property type="component" value="Unassembled WGS sequence"/>
</dbReference>
<dbReference type="PANTHER" id="PTHR20842:SF0">
    <property type="entry name" value="ALPHA-ASPARTYL DIPEPTIDASE"/>
    <property type="match status" value="1"/>
</dbReference>
<evidence type="ECO:0000256" key="3">
    <source>
        <dbReference type="ARBA" id="ARBA00022801"/>
    </source>
</evidence>
<evidence type="ECO:0000256" key="4">
    <source>
        <dbReference type="ARBA" id="ARBA00022825"/>
    </source>
</evidence>
<dbReference type="AlphaFoldDB" id="A0A6A9UTJ5"/>
<evidence type="ECO:0000256" key="1">
    <source>
        <dbReference type="ARBA" id="ARBA00006534"/>
    </source>
</evidence>
<dbReference type="Pfam" id="PF03575">
    <property type="entry name" value="Peptidase_S51"/>
    <property type="match status" value="1"/>
</dbReference>
<keyword evidence="6" id="KW-1185">Reference proteome</keyword>
<organism evidence="5 6">
    <name type="scientific">Auraticoccus cholistanensis</name>
    <dbReference type="NCBI Taxonomy" id="2656650"/>
    <lineage>
        <taxon>Bacteria</taxon>
        <taxon>Bacillati</taxon>
        <taxon>Actinomycetota</taxon>
        <taxon>Actinomycetes</taxon>
        <taxon>Propionibacteriales</taxon>
        <taxon>Propionibacteriaceae</taxon>
        <taxon>Auraticoccus</taxon>
    </lineage>
</organism>
<keyword evidence="4" id="KW-0720">Serine protease</keyword>
<comment type="caution">
    <text evidence="5">The sequence shown here is derived from an EMBL/GenBank/DDBJ whole genome shotgun (WGS) entry which is preliminary data.</text>
</comment>
<protein>
    <submittedName>
        <fullName evidence="5">Serine peptidase</fullName>
    </submittedName>
</protein>
<dbReference type="InterPro" id="IPR005320">
    <property type="entry name" value="Peptidase_S51"/>
</dbReference>
<dbReference type="EMBL" id="WPCU01000005">
    <property type="protein sequence ID" value="MVA76256.1"/>
    <property type="molecule type" value="Genomic_DNA"/>
</dbReference>
<dbReference type="PANTHER" id="PTHR20842">
    <property type="entry name" value="PROTEASE S51 ALPHA-ASPARTYL DIPEPTIDASE"/>
    <property type="match status" value="1"/>
</dbReference>
<keyword evidence="2" id="KW-0645">Protease</keyword>
<evidence type="ECO:0000256" key="2">
    <source>
        <dbReference type="ARBA" id="ARBA00022670"/>
    </source>
</evidence>
<dbReference type="Gene3D" id="3.40.50.880">
    <property type="match status" value="1"/>
</dbReference>
<name>A0A6A9UTJ5_9ACTN</name>
<keyword evidence="3" id="KW-0378">Hydrolase</keyword>
<accession>A0A6A9UTJ5</accession>
<proteinExistence type="inferred from homology"/>
<dbReference type="GO" id="GO:0008236">
    <property type="term" value="F:serine-type peptidase activity"/>
    <property type="evidence" value="ECO:0007669"/>
    <property type="project" value="UniProtKB-KW"/>
</dbReference>
<dbReference type="InterPro" id="IPR029062">
    <property type="entry name" value="Class_I_gatase-like"/>
</dbReference>
<dbReference type="GO" id="GO:0006508">
    <property type="term" value="P:proteolysis"/>
    <property type="evidence" value="ECO:0007669"/>
    <property type="project" value="UniProtKB-KW"/>
</dbReference>
<evidence type="ECO:0000313" key="6">
    <source>
        <dbReference type="Proteomes" id="UP000435304"/>
    </source>
</evidence>
<evidence type="ECO:0000313" key="5">
    <source>
        <dbReference type="EMBL" id="MVA76256.1"/>
    </source>
</evidence>
<gene>
    <name evidence="5" type="ORF">GC722_09490</name>
</gene>
<dbReference type="SUPFAM" id="SSF52317">
    <property type="entry name" value="Class I glutamine amidotransferase-like"/>
    <property type="match status" value="1"/>
</dbReference>
<reference evidence="5 6" key="1">
    <citation type="submission" date="2019-12" db="EMBL/GenBank/DDBJ databases">
        <title>Auraticoccus cholistani sp. nov., an actinomycete isolated from soil of Cholistan desert.</title>
        <authorList>
            <person name="Cheema M.T."/>
        </authorList>
    </citation>
    <scope>NUCLEOTIDE SEQUENCE [LARGE SCALE GENOMIC DNA]</scope>
    <source>
        <strain evidence="5 6">F435</strain>
    </source>
</reference>
<comment type="similarity">
    <text evidence="1">Belongs to the peptidase S51 family.</text>
</comment>